<feature type="region of interest" description="Disordered" evidence="1">
    <location>
        <begin position="259"/>
        <end position="279"/>
    </location>
</feature>
<evidence type="ECO:0000313" key="3">
    <source>
        <dbReference type="Proteomes" id="UP000305792"/>
    </source>
</evidence>
<dbReference type="OrthoDB" id="5232878at2"/>
<name>A0A4V4HNN2_9ACTN</name>
<accession>A0A4V4HNN2</accession>
<proteinExistence type="predicted"/>
<dbReference type="Proteomes" id="UP000305792">
    <property type="component" value="Unassembled WGS sequence"/>
</dbReference>
<feature type="region of interest" description="Disordered" evidence="1">
    <location>
        <begin position="1"/>
        <end position="35"/>
    </location>
</feature>
<gene>
    <name evidence="2" type="ORF">E9998_17580</name>
</gene>
<evidence type="ECO:0000313" key="2">
    <source>
        <dbReference type="EMBL" id="THV26796.1"/>
    </source>
</evidence>
<dbReference type="EMBL" id="STGX01000013">
    <property type="protein sequence ID" value="THV26796.1"/>
    <property type="molecule type" value="Genomic_DNA"/>
</dbReference>
<reference evidence="2 3" key="1">
    <citation type="journal article" date="2018" name="Int. J. Syst. Evol. Microbiol.">
        <title>Glycomyces paridis sp. nov., isolated from the medicinal plant Paris polyphylla.</title>
        <authorList>
            <person name="Fang X.M."/>
            <person name="Bai J.L."/>
            <person name="Su J."/>
            <person name="Zhao L.L."/>
            <person name="Liu H.Y."/>
            <person name="Ma B.P."/>
            <person name="Zhang Y.Q."/>
            <person name="Yu L.Y."/>
        </authorList>
    </citation>
    <scope>NUCLEOTIDE SEQUENCE [LARGE SCALE GENOMIC DNA]</scope>
    <source>
        <strain evidence="2 3">CPCC 204357</strain>
    </source>
</reference>
<feature type="compositionally biased region" description="Basic and acidic residues" evidence="1">
    <location>
        <begin position="93"/>
        <end position="135"/>
    </location>
</feature>
<comment type="caution">
    <text evidence="2">The sequence shown here is derived from an EMBL/GenBank/DDBJ whole genome shotgun (WGS) entry which is preliminary data.</text>
</comment>
<organism evidence="2 3">
    <name type="scientific">Glycomyces paridis</name>
    <dbReference type="NCBI Taxonomy" id="2126555"/>
    <lineage>
        <taxon>Bacteria</taxon>
        <taxon>Bacillati</taxon>
        <taxon>Actinomycetota</taxon>
        <taxon>Actinomycetes</taxon>
        <taxon>Glycomycetales</taxon>
        <taxon>Glycomycetaceae</taxon>
        <taxon>Glycomyces</taxon>
    </lineage>
</organism>
<feature type="region of interest" description="Disordered" evidence="1">
    <location>
        <begin position="53"/>
        <end position="135"/>
    </location>
</feature>
<protein>
    <submittedName>
        <fullName evidence="2">Uncharacterized protein</fullName>
    </submittedName>
</protein>
<sequence>MVSVSVRQNRPELVGRNAHGTDSHPENSGLIKQVDGYYEPSHLRHRPGDTWIIDLARPRDPDDPGPFDSPGWRPDPRTGRHRRGELPDPVPPRMRETERGQEERSDGPPRRQDRFRRDGDAERSGEVGRQAEPHRFTRLQEQAWDRFVLKSAGLAAAHWVERGDLNRRHRRAVASILKAVRHMVGALKRAKGRPAAAGTPEAIDAGTCFEAAATAVAVDPVPARRRENTVVRADRPGVLVSQAIRGAQAARDACGGDVARRAGHRHMQPRSDRPRPSPVPYMRRWERAFDAQWAFGEVR</sequence>
<dbReference type="AlphaFoldDB" id="A0A4V4HNN2"/>
<keyword evidence="3" id="KW-1185">Reference proteome</keyword>
<evidence type="ECO:0000256" key="1">
    <source>
        <dbReference type="SAM" id="MobiDB-lite"/>
    </source>
</evidence>
<dbReference type="RefSeq" id="WP_136530992.1">
    <property type="nucleotide sequence ID" value="NZ_STGX01000013.1"/>
</dbReference>